<feature type="compositionally biased region" description="Polar residues" evidence="1">
    <location>
        <begin position="863"/>
        <end position="879"/>
    </location>
</feature>
<dbReference type="Proteomes" id="UP000095751">
    <property type="component" value="Unassembled WGS sequence"/>
</dbReference>
<feature type="compositionally biased region" description="Low complexity" evidence="1">
    <location>
        <begin position="11"/>
        <end position="35"/>
    </location>
</feature>
<dbReference type="KEGG" id="fcy:FRACYDRAFT_251151"/>
<gene>
    <name evidence="2" type="ORF">FRACYDRAFT_251151</name>
</gene>
<evidence type="ECO:0000313" key="2">
    <source>
        <dbReference type="EMBL" id="OEU07346.1"/>
    </source>
</evidence>
<feature type="compositionally biased region" description="Gly residues" evidence="1">
    <location>
        <begin position="894"/>
        <end position="910"/>
    </location>
</feature>
<sequence>MTWKPPSQLETPSTTMITTRTPKTWNDNNNSNRNSDNNRRMNRNVYNHHHHDTRLPSSIAWKPPPTTSVIKEEKECDSDGDGDDDDDGYEDHYGEDKPQDNSIDIIRKGSKTIATNTDGNGGTTIVNYDVGRMKKKKKTTRTTIADVFRPYRGTISRYVVTKMKLSKPKTSNRSNDNDDDSALVNKLTSAMDGHHGENRSVSVSVSVSVSDREIAAFREGIRLAVCASITCTRLAGTSTTINAQQQQQQIQQRLLANDDNTIRLPPQRLQSIRAILQSLRAMSIARIRRETENTTGTTFATPPTTTNTTTTTTTKNFTNPIEDKKEKKKKNNNNNHDDVRKLLEELEEAEKYQRRLEQQLQKAGVVIAEDIPYDLAKQKVHEIAKRMSELHDNTTTANVEMEYFQLEQEMEKYVAALELTEEWIEEQAEEERKWEESIQDDNEVAYRNILRHMPVEVRNMSEAQLTNDQSPNGKYLPNATAKKFKRTNVLQMLRSSPDEISVWHPSTLENMRVTGLTLTERRALYHHLKPIGIRWNANASKGGGGDKMMERKRVWFETTKSNFKERLNAYQRHIDRYGPHAGGEGGRGEGGGCPLLGKQCPIKADKLVDYSGDYGYPEESVHFQQKQKQSGDSNDGSASSRDSTKGKDHTNNHDRNGISSLYQREKKERERNYAIKIHYKDVLQASLASGSCEDMDEMMDKIESLQEKWILLTETKASLYSFAERSGMKLTGIKQRPSESSCFQSPLLLDDLRSMVEISLCEEIIEVTGDLFEGIEERMVKIHIEDGRLKFTIEQLKVLLGDLQDLNTQTMDRLVEENNDEGPPVIRSRSFRTRHSIATEVQKELLDRPERKKNEDPPPPRPSTGNDNRPQEDLMSSLQGRGGRGDLLSALQGRGRGNSARGGRGRGGNRGDLLAALQGRGCGRGNPAGGRGSLMAAIAARGGSS</sequence>
<feature type="region of interest" description="Disordered" evidence="1">
    <location>
        <begin position="814"/>
        <end position="932"/>
    </location>
</feature>
<feature type="compositionally biased region" description="Basic and acidic residues" evidence="1">
    <location>
        <begin position="642"/>
        <end position="656"/>
    </location>
</feature>
<feature type="compositionally biased region" description="Gly residues" evidence="1">
    <location>
        <begin position="920"/>
        <end position="932"/>
    </location>
</feature>
<feature type="compositionally biased region" description="Basic and acidic residues" evidence="1">
    <location>
        <begin position="841"/>
        <end position="858"/>
    </location>
</feature>
<evidence type="ECO:0000313" key="3">
    <source>
        <dbReference type="Proteomes" id="UP000095751"/>
    </source>
</evidence>
<reference evidence="2 3" key="1">
    <citation type="submission" date="2016-09" db="EMBL/GenBank/DDBJ databases">
        <title>Extensive genetic diversity and differential bi-allelic expression allows diatom success in the polar Southern Ocean.</title>
        <authorList>
            <consortium name="DOE Joint Genome Institute"/>
            <person name="Mock T."/>
            <person name="Otillar R.P."/>
            <person name="Strauss J."/>
            <person name="Dupont C."/>
            <person name="Frickenhaus S."/>
            <person name="Maumus F."/>
            <person name="Mcmullan M."/>
            <person name="Sanges R."/>
            <person name="Schmutz J."/>
            <person name="Toseland A."/>
            <person name="Valas R."/>
            <person name="Veluchamy A."/>
            <person name="Ward B.J."/>
            <person name="Allen A."/>
            <person name="Barry K."/>
            <person name="Falciatore A."/>
            <person name="Ferrante M."/>
            <person name="Fortunato A.E."/>
            <person name="Gloeckner G."/>
            <person name="Gruber A."/>
            <person name="Hipkin R."/>
            <person name="Janech M."/>
            <person name="Kroth P."/>
            <person name="Leese F."/>
            <person name="Lindquist E."/>
            <person name="Lyon B.R."/>
            <person name="Martin J."/>
            <person name="Mayer C."/>
            <person name="Parker M."/>
            <person name="Quesneville H."/>
            <person name="Raymond J."/>
            <person name="Uhlig C."/>
            <person name="Valentin K.U."/>
            <person name="Worden A.Z."/>
            <person name="Armbrust E.V."/>
            <person name="Bowler C."/>
            <person name="Green B."/>
            <person name="Moulton V."/>
            <person name="Van Oosterhout C."/>
            <person name="Grigoriev I."/>
        </authorList>
    </citation>
    <scope>NUCLEOTIDE SEQUENCE [LARGE SCALE GENOMIC DNA]</scope>
    <source>
        <strain evidence="2 3">CCMP1102</strain>
    </source>
</reference>
<feature type="compositionally biased region" description="Basic and acidic residues" evidence="1">
    <location>
        <begin position="90"/>
        <end position="99"/>
    </location>
</feature>
<feature type="region of interest" description="Disordered" evidence="1">
    <location>
        <begin position="295"/>
        <end position="337"/>
    </location>
</feature>
<organism evidence="2 3">
    <name type="scientific">Fragilariopsis cylindrus CCMP1102</name>
    <dbReference type="NCBI Taxonomy" id="635003"/>
    <lineage>
        <taxon>Eukaryota</taxon>
        <taxon>Sar</taxon>
        <taxon>Stramenopiles</taxon>
        <taxon>Ochrophyta</taxon>
        <taxon>Bacillariophyta</taxon>
        <taxon>Bacillariophyceae</taxon>
        <taxon>Bacillariophycidae</taxon>
        <taxon>Bacillariales</taxon>
        <taxon>Bacillariaceae</taxon>
        <taxon>Fragilariopsis</taxon>
    </lineage>
</organism>
<feature type="compositionally biased region" description="Acidic residues" evidence="1">
    <location>
        <begin position="75"/>
        <end position="89"/>
    </location>
</feature>
<feature type="compositionally biased region" description="Low complexity" evidence="1">
    <location>
        <begin position="295"/>
        <end position="320"/>
    </location>
</feature>
<feature type="region of interest" description="Disordered" evidence="1">
    <location>
        <begin position="620"/>
        <end position="664"/>
    </location>
</feature>
<dbReference type="EMBL" id="KV784386">
    <property type="protein sequence ID" value="OEU07346.1"/>
    <property type="molecule type" value="Genomic_DNA"/>
</dbReference>
<feature type="compositionally biased region" description="Polar residues" evidence="1">
    <location>
        <begin position="622"/>
        <end position="641"/>
    </location>
</feature>
<proteinExistence type="predicted"/>
<accession>A0A1E7ENF7</accession>
<feature type="region of interest" description="Disordered" evidence="1">
    <location>
        <begin position="71"/>
        <end position="102"/>
    </location>
</feature>
<dbReference type="InParanoid" id="A0A1E7ENF7"/>
<dbReference type="AlphaFoldDB" id="A0A1E7ENF7"/>
<evidence type="ECO:0000256" key="1">
    <source>
        <dbReference type="SAM" id="MobiDB-lite"/>
    </source>
</evidence>
<name>A0A1E7ENF7_9STRA</name>
<feature type="region of interest" description="Disordered" evidence="1">
    <location>
        <begin position="1"/>
        <end position="42"/>
    </location>
</feature>
<keyword evidence="3" id="KW-1185">Reference proteome</keyword>
<protein>
    <submittedName>
        <fullName evidence="2">Uncharacterized protein</fullName>
    </submittedName>
</protein>
<dbReference type="OrthoDB" id="43313at2759"/>